<evidence type="ECO:0000256" key="1">
    <source>
        <dbReference type="ARBA" id="ARBA00008857"/>
    </source>
</evidence>
<name>A0A1V4D3P6_9ACTN</name>
<comment type="caution">
    <text evidence="6">The sequence shown here is derived from an EMBL/GenBank/DDBJ whole genome shotgun (WGS) entry which is preliminary data.</text>
</comment>
<dbReference type="PANTHER" id="PTHR30349:SF64">
    <property type="entry name" value="PROPHAGE INTEGRASE INTD-RELATED"/>
    <property type="match status" value="1"/>
</dbReference>
<dbReference type="Gene3D" id="1.10.150.130">
    <property type="match status" value="1"/>
</dbReference>
<evidence type="ECO:0000313" key="6">
    <source>
        <dbReference type="EMBL" id="OPF78189.1"/>
    </source>
</evidence>
<evidence type="ECO:0000256" key="4">
    <source>
        <dbReference type="SAM" id="MobiDB-lite"/>
    </source>
</evidence>
<evidence type="ECO:0000259" key="5">
    <source>
        <dbReference type="PROSITE" id="PS51898"/>
    </source>
</evidence>
<dbReference type="InterPro" id="IPR002104">
    <property type="entry name" value="Integrase_catalytic"/>
</dbReference>
<dbReference type="OrthoDB" id="9805859at2"/>
<dbReference type="GO" id="GO:0015074">
    <property type="term" value="P:DNA integration"/>
    <property type="evidence" value="ECO:0007669"/>
    <property type="project" value="UniProtKB-KW"/>
</dbReference>
<dbReference type="Proteomes" id="UP000033615">
    <property type="component" value="Unassembled WGS sequence"/>
</dbReference>
<sequence>MYSPNFYRRCQCTGPLIDKKGNPVLNDDGTPKIGDIGLTCPKLGRKGHGTRYFALELERGENGKRRRPKRGGFPTREKAEEAAEKLYEEVVRGTDVLSTETMADYLRRWINSKKALARTTRHGYQEHIDLYLIPHLGHIKRRDLRVRHLDAMYNAVEHENAERILQRLRVEELTKTRDAAHQAWVRAAGKKEERRRMRRAYLEANAALREGRWGLRKVTSAATMHRINDTLSSAITWGMKREEAFSRNWARLVELPAVTRPKPLVWTPERVDHWSRTGEKPGPVMVWTPEQTGAFLDFVRDDWLYDLWHTFIFLGPRRGEMCALPVQEVNLAALWLRISAQIVEVAYRLYGEAPKAESVRTLNLSDESTEVLGQGRARREKAREEWSSAEAWVASDRFFTHENGEGLHPDWVSRRFKRLVELSGLPPVRLHDLRHISASLSLLQGNDIKVVQERLGHSSRQITSDTYTSVLPELARRETQSMTSVIPRSVPYDVLRQVELPQKLFEDGMIVVHADAVRARDGAWTISVKARHDGRPLGRIKTSAASQERAAQAAIQWVRDRCKEVSLKILSAARVSGHLPESGKRLHRLARFVIDSGEEPGLAGWTPVPVSPSALGVSEQDQGAA</sequence>
<feature type="domain" description="Tyr recombinase" evidence="5">
    <location>
        <begin position="282"/>
        <end position="480"/>
    </location>
</feature>
<dbReference type="Gene3D" id="1.10.443.10">
    <property type="entry name" value="Intergrase catalytic core"/>
    <property type="match status" value="1"/>
</dbReference>
<keyword evidence="3" id="KW-0233">DNA recombination</keyword>
<dbReference type="PROSITE" id="PS51898">
    <property type="entry name" value="TYR_RECOMBINASE"/>
    <property type="match status" value="1"/>
</dbReference>
<evidence type="ECO:0000313" key="7">
    <source>
        <dbReference type="Proteomes" id="UP000033615"/>
    </source>
</evidence>
<dbReference type="GO" id="GO:0003677">
    <property type="term" value="F:DNA binding"/>
    <property type="evidence" value="ECO:0007669"/>
    <property type="project" value="UniProtKB-KW"/>
</dbReference>
<keyword evidence="7" id="KW-1185">Reference proteome</keyword>
<proteinExistence type="inferred from homology"/>
<protein>
    <submittedName>
        <fullName evidence="6">Site-specific integrase</fullName>
    </submittedName>
</protein>
<dbReference type="EMBL" id="LAKD02000049">
    <property type="protein sequence ID" value="OPF78189.1"/>
    <property type="molecule type" value="Genomic_DNA"/>
</dbReference>
<feature type="region of interest" description="Disordered" evidence="4">
    <location>
        <begin position="603"/>
        <end position="625"/>
    </location>
</feature>
<comment type="similarity">
    <text evidence="1">Belongs to the 'phage' integrase family.</text>
</comment>
<dbReference type="CDD" id="cd01189">
    <property type="entry name" value="INT_ICEBs1_C_like"/>
    <property type="match status" value="1"/>
</dbReference>
<gene>
    <name evidence="6" type="ORF">VT50_0220440</name>
</gene>
<organism evidence="6 7">
    <name type="scientific">Streptomyces antioxidans</name>
    <dbReference type="NCBI Taxonomy" id="1507734"/>
    <lineage>
        <taxon>Bacteria</taxon>
        <taxon>Bacillati</taxon>
        <taxon>Actinomycetota</taxon>
        <taxon>Actinomycetes</taxon>
        <taxon>Kitasatosporales</taxon>
        <taxon>Streptomycetaceae</taxon>
        <taxon>Streptomyces</taxon>
    </lineage>
</organism>
<evidence type="ECO:0000256" key="3">
    <source>
        <dbReference type="ARBA" id="ARBA00023172"/>
    </source>
</evidence>
<dbReference type="SUPFAM" id="SSF56349">
    <property type="entry name" value="DNA breaking-rejoining enzymes"/>
    <property type="match status" value="1"/>
</dbReference>
<dbReference type="RefSeq" id="WP_046084389.1">
    <property type="nucleotide sequence ID" value="NZ_LAKD02000049.1"/>
</dbReference>
<evidence type="ECO:0000256" key="2">
    <source>
        <dbReference type="ARBA" id="ARBA00023125"/>
    </source>
</evidence>
<reference evidence="6" key="1">
    <citation type="submission" date="2016-12" db="EMBL/GenBank/DDBJ databases">
        <title>Genome sequence of Streptomyces antioxidans MUSC 164.</title>
        <authorList>
            <person name="Lee L.-H."/>
            <person name="Ser H.-L."/>
        </authorList>
    </citation>
    <scope>NUCLEOTIDE SEQUENCE [LARGE SCALE GENOMIC DNA]</scope>
    <source>
        <strain evidence="6">MUSC 164</strain>
    </source>
</reference>
<dbReference type="InterPro" id="IPR011010">
    <property type="entry name" value="DNA_brk_join_enz"/>
</dbReference>
<dbReference type="GO" id="GO:0006310">
    <property type="term" value="P:DNA recombination"/>
    <property type="evidence" value="ECO:0007669"/>
    <property type="project" value="UniProtKB-KW"/>
</dbReference>
<dbReference type="AlphaFoldDB" id="A0A1V4D3P6"/>
<dbReference type="InterPro" id="IPR013762">
    <property type="entry name" value="Integrase-like_cat_sf"/>
</dbReference>
<keyword evidence="2" id="KW-0238">DNA-binding</keyword>
<dbReference type="Pfam" id="PF00589">
    <property type="entry name" value="Phage_integrase"/>
    <property type="match status" value="1"/>
</dbReference>
<accession>A0A1V4D3P6</accession>
<dbReference type="InterPro" id="IPR010998">
    <property type="entry name" value="Integrase_recombinase_N"/>
</dbReference>
<dbReference type="PANTHER" id="PTHR30349">
    <property type="entry name" value="PHAGE INTEGRASE-RELATED"/>
    <property type="match status" value="1"/>
</dbReference>
<dbReference type="InterPro" id="IPR050090">
    <property type="entry name" value="Tyrosine_recombinase_XerCD"/>
</dbReference>